<protein>
    <submittedName>
        <fullName evidence="1">4034_t:CDS:1</fullName>
    </submittedName>
</protein>
<gene>
    <name evidence="1" type="ORF">DEBURN_LOCUS11816</name>
</gene>
<name>A0A9N9E4Z4_9GLOM</name>
<dbReference type="SUPFAM" id="SSF56219">
    <property type="entry name" value="DNase I-like"/>
    <property type="match status" value="1"/>
</dbReference>
<dbReference type="Proteomes" id="UP000789706">
    <property type="component" value="Unassembled WGS sequence"/>
</dbReference>
<sequence>WLKFYEEKDLDIVGLTETWAKEKSCEYIFRNDIIKEALRKDKNADEYKYFWANGQKKKGSGVGIMIKKTWAKYVYKIDKYEGN</sequence>
<evidence type="ECO:0000313" key="2">
    <source>
        <dbReference type="Proteomes" id="UP000789706"/>
    </source>
</evidence>
<feature type="non-terminal residue" evidence="1">
    <location>
        <position position="83"/>
    </location>
</feature>
<reference evidence="1" key="1">
    <citation type="submission" date="2021-06" db="EMBL/GenBank/DDBJ databases">
        <authorList>
            <person name="Kallberg Y."/>
            <person name="Tangrot J."/>
            <person name="Rosling A."/>
        </authorList>
    </citation>
    <scope>NUCLEOTIDE SEQUENCE</scope>
    <source>
        <strain evidence="1">AZ414A</strain>
    </source>
</reference>
<proteinExistence type="predicted"/>
<accession>A0A9N9E4Z4</accession>
<dbReference type="EMBL" id="CAJVPK010008726">
    <property type="protein sequence ID" value="CAG8662766.1"/>
    <property type="molecule type" value="Genomic_DNA"/>
</dbReference>
<dbReference type="AlphaFoldDB" id="A0A9N9E4Z4"/>
<dbReference type="Gene3D" id="3.60.10.10">
    <property type="entry name" value="Endonuclease/exonuclease/phosphatase"/>
    <property type="match status" value="1"/>
</dbReference>
<dbReference type="InterPro" id="IPR036691">
    <property type="entry name" value="Endo/exonu/phosph_ase_sf"/>
</dbReference>
<dbReference type="OrthoDB" id="2357217at2759"/>
<comment type="caution">
    <text evidence="1">The sequence shown here is derived from an EMBL/GenBank/DDBJ whole genome shotgun (WGS) entry which is preliminary data.</text>
</comment>
<organism evidence="1 2">
    <name type="scientific">Diversispora eburnea</name>
    <dbReference type="NCBI Taxonomy" id="1213867"/>
    <lineage>
        <taxon>Eukaryota</taxon>
        <taxon>Fungi</taxon>
        <taxon>Fungi incertae sedis</taxon>
        <taxon>Mucoromycota</taxon>
        <taxon>Glomeromycotina</taxon>
        <taxon>Glomeromycetes</taxon>
        <taxon>Diversisporales</taxon>
        <taxon>Diversisporaceae</taxon>
        <taxon>Diversispora</taxon>
    </lineage>
</organism>
<feature type="non-terminal residue" evidence="1">
    <location>
        <position position="1"/>
    </location>
</feature>
<evidence type="ECO:0000313" key="1">
    <source>
        <dbReference type="EMBL" id="CAG8662766.1"/>
    </source>
</evidence>
<keyword evidence="2" id="KW-1185">Reference proteome</keyword>